<dbReference type="PANTHER" id="PTHR40079">
    <property type="entry name" value="MANNAN ENDO-1,4-BETA-MANNOSIDASE E-RELATED"/>
    <property type="match status" value="1"/>
</dbReference>
<dbReference type="InterPro" id="IPR017853">
    <property type="entry name" value="GH"/>
</dbReference>
<dbReference type="SUPFAM" id="SSF51445">
    <property type="entry name" value="(Trans)glycosidases"/>
    <property type="match status" value="1"/>
</dbReference>
<evidence type="ECO:0000313" key="2">
    <source>
        <dbReference type="EMBL" id="GAE92425.1"/>
    </source>
</evidence>
<organism evidence="2 3">
    <name type="scientific">Gracilibacillus boraciitolerans JCM 21714</name>
    <dbReference type="NCBI Taxonomy" id="1298598"/>
    <lineage>
        <taxon>Bacteria</taxon>
        <taxon>Bacillati</taxon>
        <taxon>Bacillota</taxon>
        <taxon>Bacilli</taxon>
        <taxon>Bacillales</taxon>
        <taxon>Bacillaceae</taxon>
        <taxon>Gracilibacillus</taxon>
    </lineage>
</organism>
<evidence type="ECO:0000256" key="1">
    <source>
        <dbReference type="SAM" id="Phobius"/>
    </source>
</evidence>
<protein>
    <submittedName>
        <fullName evidence="2">Uncharacterized protein</fullName>
    </submittedName>
</protein>
<comment type="caution">
    <text evidence="2">The sequence shown here is derived from an EMBL/GenBank/DDBJ whole genome shotgun (WGS) entry which is preliminary data.</text>
</comment>
<sequence length="304" mass="35191">MKNRKILMILVITFMLLILGVGLFFLIKGDNYDLKNISVIDSDAKDFSEDIVFDGNHYKISDPIFEEENNLFISLNDLKEVIPIEITENNNEMKISHNGESILYNDKVIQNSNANENEVQQYRIKNEIIYIPERHIEKYLGVEVTYFYDSKTKTVALTSRKEQQLEKIDQQLGSTIFIEKNNVQTEKFEPRNGLYLGGYVIQDEYINASMNTFNEITNKQHASYFRYVGYGKPFPEEWVENVKSVGGFPQIAWEPNNGLDEVIDDDYLREFAKSAKEAGVPILLRYASEMNGTWLNIQETQSSI</sequence>
<keyword evidence="1" id="KW-1133">Transmembrane helix</keyword>
<dbReference type="PANTHER" id="PTHR40079:SF4">
    <property type="entry name" value="GH26 DOMAIN-CONTAINING PROTEIN-RELATED"/>
    <property type="match status" value="1"/>
</dbReference>
<gene>
    <name evidence="2" type="ORF">JCM21714_1424</name>
</gene>
<accession>W4VGC6</accession>
<dbReference type="GO" id="GO:0016985">
    <property type="term" value="F:mannan endo-1,4-beta-mannosidase activity"/>
    <property type="evidence" value="ECO:0007669"/>
    <property type="project" value="InterPro"/>
</dbReference>
<reference evidence="2 3" key="1">
    <citation type="journal article" date="2014" name="Genome Announc.">
        <title>Draft Genome Sequence of the Boron-Tolerant and Moderately Halotolerant Bacterium Gracilibacillus boraciitolerans JCM 21714T.</title>
        <authorList>
            <person name="Ahmed I."/>
            <person name="Oshima K."/>
            <person name="Suda W."/>
            <person name="Kitamura K."/>
            <person name="Iida T."/>
            <person name="Ohmori Y."/>
            <person name="Fujiwara T."/>
            <person name="Hattori M."/>
            <person name="Ohkuma M."/>
        </authorList>
    </citation>
    <scope>NUCLEOTIDE SEQUENCE [LARGE SCALE GENOMIC DNA]</scope>
    <source>
        <strain evidence="2 3">JCM 21714</strain>
    </source>
</reference>
<keyword evidence="3" id="KW-1185">Reference proteome</keyword>
<dbReference type="AlphaFoldDB" id="W4VGC6"/>
<dbReference type="eggNOG" id="COG4124">
    <property type="taxonomic scope" value="Bacteria"/>
</dbReference>
<dbReference type="STRING" id="1298598.JCM21714_1424"/>
<dbReference type="Gene3D" id="3.20.20.80">
    <property type="entry name" value="Glycosidases"/>
    <property type="match status" value="1"/>
</dbReference>
<name>W4VGC6_9BACI</name>
<dbReference type="Proteomes" id="UP000019102">
    <property type="component" value="Unassembled WGS sequence"/>
</dbReference>
<dbReference type="EMBL" id="BAVS01000005">
    <property type="protein sequence ID" value="GAE92425.1"/>
    <property type="molecule type" value="Genomic_DNA"/>
</dbReference>
<keyword evidence="1" id="KW-0812">Transmembrane</keyword>
<proteinExistence type="predicted"/>
<keyword evidence="1" id="KW-0472">Membrane</keyword>
<dbReference type="InterPro" id="IPR000805">
    <property type="entry name" value="Glyco_hydro_26"/>
</dbReference>
<dbReference type="GO" id="GO:0006080">
    <property type="term" value="P:substituted mannan metabolic process"/>
    <property type="evidence" value="ECO:0007669"/>
    <property type="project" value="InterPro"/>
</dbReference>
<feature type="transmembrane region" description="Helical" evidence="1">
    <location>
        <begin position="7"/>
        <end position="27"/>
    </location>
</feature>
<evidence type="ECO:0000313" key="3">
    <source>
        <dbReference type="Proteomes" id="UP000019102"/>
    </source>
</evidence>